<dbReference type="Proteomes" id="UP000447873">
    <property type="component" value="Unassembled WGS sequence"/>
</dbReference>
<name>A0A8H3UPT4_VENIN</name>
<dbReference type="EMBL" id="WNWR01000473">
    <property type="protein sequence ID" value="KAE9977333.1"/>
    <property type="molecule type" value="Genomic_DNA"/>
</dbReference>
<dbReference type="Proteomes" id="UP000490939">
    <property type="component" value="Unassembled WGS sequence"/>
</dbReference>
<feature type="compositionally biased region" description="Acidic residues" evidence="1">
    <location>
        <begin position="176"/>
        <end position="193"/>
    </location>
</feature>
<organism evidence="2 4">
    <name type="scientific">Venturia inaequalis</name>
    <name type="common">Apple scab fungus</name>
    <dbReference type="NCBI Taxonomy" id="5025"/>
    <lineage>
        <taxon>Eukaryota</taxon>
        <taxon>Fungi</taxon>
        <taxon>Dikarya</taxon>
        <taxon>Ascomycota</taxon>
        <taxon>Pezizomycotina</taxon>
        <taxon>Dothideomycetes</taxon>
        <taxon>Pleosporomycetidae</taxon>
        <taxon>Venturiales</taxon>
        <taxon>Venturiaceae</taxon>
        <taxon>Venturia</taxon>
    </lineage>
</organism>
<dbReference type="EMBL" id="WNWS01000227">
    <property type="protein sequence ID" value="KAE9974060.1"/>
    <property type="molecule type" value="Genomic_DNA"/>
</dbReference>
<dbReference type="AlphaFoldDB" id="A0A8H3UPT4"/>
<proteinExistence type="predicted"/>
<feature type="region of interest" description="Disordered" evidence="1">
    <location>
        <begin position="167"/>
        <end position="217"/>
    </location>
</feature>
<evidence type="ECO:0000313" key="2">
    <source>
        <dbReference type="EMBL" id="KAE9974060.1"/>
    </source>
</evidence>
<evidence type="ECO:0000313" key="5">
    <source>
        <dbReference type="Proteomes" id="UP000490939"/>
    </source>
</evidence>
<protein>
    <submittedName>
        <fullName evidence="2">Uncharacterized protein</fullName>
    </submittedName>
</protein>
<evidence type="ECO:0000313" key="4">
    <source>
        <dbReference type="Proteomes" id="UP000447873"/>
    </source>
</evidence>
<evidence type="ECO:0000256" key="1">
    <source>
        <dbReference type="SAM" id="MobiDB-lite"/>
    </source>
</evidence>
<sequence length="586" mass="65032">MANNPLPPELQHIRNQLEHAQTHFAQLYSQAVVAFSNHGLVLEAFITRTTIIEATTFIKLPAAKHRSKIRERWQIRDQHLLLAFGYAALSVQFIQFLAHVAENCAPDLTWDVFYAAISSFKHKRLAGHLTVMRVSKTKPWTPHDIIEAMVALRIPLPRFAKKRKIATSQAQGSDVAQDDAFEAEDSDQSEIDIELGRNVISPRSTTPTSPEPLGVSTLFDSPVHLKSIISNEEASEDRQASFDNNAIGSLGEDNSNSEMVATHNVVEATMDNLGEHNGDSKTVATCDVSEATVDSTIANKLGEYNDDGATAATHDVVEATTGSIMANKVCVQRGKSKPASLIHDSDRIESTLRVLRSSTAWLGHTTIEQVLKPFYSPTVQVWDPGNVPSDRLYRWIFYWLVKNQKVPLQEANNAIEIVSVPTLFQRTPLVYHTHTDIETVIGFKNYVIGLRDGNVGLCLDELQLFLTALLDHVTETCGSFPKPADIQQKIADLNGFTEQCKKMQLAGIDSGAIIAQIQHQLDNIVREETQRHIGRIQKVLAALRLMRKAVDELVDKGLTVLGSEEARVASERYSSQLYKSMIVDGE</sequence>
<evidence type="ECO:0000313" key="3">
    <source>
        <dbReference type="EMBL" id="KAE9977333.1"/>
    </source>
</evidence>
<comment type="caution">
    <text evidence="2">The sequence shown here is derived from an EMBL/GenBank/DDBJ whole genome shotgun (WGS) entry which is preliminary data.</text>
</comment>
<gene>
    <name evidence="3" type="ORF">EG327_007772</name>
    <name evidence="2" type="ORF">EG328_004055</name>
</gene>
<keyword evidence="5" id="KW-1185">Reference proteome</keyword>
<reference evidence="2 4" key="1">
    <citation type="submission" date="2018-12" db="EMBL/GenBank/DDBJ databases">
        <title>Venturia inaequalis Genome Resource.</title>
        <authorList>
            <person name="Lichtner F.J."/>
        </authorList>
    </citation>
    <scope>NUCLEOTIDE SEQUENCE [LARGE SCALE GENOMIC DNA]</scope>
    <source>
        <strain evidence="2 4">120213</strain>
        <strain evidence="3 5">DMI_063113</strain>
    </source>
</reference>
<accession>A0A8H3UPT4</accession>